<dbReference type="Proteomes" id="UP000187283">
    <property type="component" value="Unassembled WGS sequence"/>
</dbReference>
<accession>A0A1R1YG01</accession>
<name>A0A1R1YG01_9FUNG</name>
<organism evidence="1 2">
    <name type="scientific">Smittium culicis</name>
    <dbReference type="NCBI Taxonomy" id="133412"/>
    <lineage>
        <taxon>Eukaryota</taxon>
        <taxon>Fungi</taxon>
        <taxon>Fungi incertae sedis</taxon>
        <taxon>Zoopagomycota</taxon>
        <taxon>Kickxellomycotina</taxon>
        <taxon>Harpellomycetes</taxon>
        <taxon>Harpellales</taxon>
        <taxon>Legeriomycetaceae</taxon>
        <taxon>Smittium</taxon>
    </lineage>
</organism>
<dbReference type="OrthoDB" id="5561920at2759"/>
<sequence>MQAVIASIILESTSFSTIHRQPLLILAELASRYLNQLISTLKLSSEQNGSLFLQPANLFVLSELRLLNFSSLSAWSKKNFSNLSLDKKISQQADTPNEIPALLSIFSQCSLDYPSNQLLDNFDSENYYSSEQDSDADDSFYPQNKDWWFNKLKNSIFNSNDPSPLPKLLQYDINHANQLSTNQSNHKNSELELESKHENEILNIPSLSPAVLNQELNDNHLSINPVATAPTTSNNPALNDSLQISDDDGEQVITLDDIKALSNIPANNLLLDNKPTGISDTRHHISEKTDENTQSNITSVDSVSAELPKCSSTDIPETNIDSIYEPMSLDNPIKDKENKDVVDLFLYPSSNFEELGIPLSDLNFDDYPNPIPFDSIHSLELSDPIPIKPEHLHQIDTTLSAKRRNSDTQNELITCKPKPTTKINEKDLKDIRNDLIMHLSKLENSESSRKMPSSLAGSLDHNTLLSLVNISLDDLPLPPSTLYVYSNRLSCSILDKISDSWIESTFNRSQYMSLLQSNDVPIDQPTNKDSDAKNVETIAPLSDLSQKLVRSPYAGGVSQDGVLPLYERLTTSIDTYISPVNNPNPPRTASITKSLSGIIPFK</sequence>
<proteinExistence type="predicted"/>
<keyword evidence="2" id="KW-1185">Reference proteome</keyword>
<evidence type="ECO:0000313" key="2">
    <source>
        <dbReference type="Proteomes" id="UP000187283"/>
    </source>
</evidence>
<dbReference type="AlphaFoldDB" id="A0A1R1YG01"/>
<gene>
    <name evidence="1" type="ORF">AYI70_g641</name>
</gene>
<protein>
    <recommendedName>
        <fullName evidence="3">Bromodomain associated domain-containing protein</fullName>
    </recommendedName>
</protein>
<reference evidence="1 2" key="1">
    <citation type="submission" date="2017-01" db="EMBL/GenBank/DDBJ databases">
        <authorList>
            <person name="Mah S.A."/>
            <person name="Swanson W.J."/>
            <person name="Moy G.W."/>
            <person name="Vacquier V.D."/>
        </authorList>
    </citation>
    <scope>NUCLEOTIDE SEQUENCE [LARGE SCALE GENOMIC DNA]</scope>
    <source>
        <strain evidence="1 2">GSMNP</strain>
    </source>
</reference>
<dbReference type="EMBL" id="LSSN01000109">
    <property type="protein sequence ID" value="OMJ25804.1"/>
    <property type="molecule type" value="Genomic_DNA"/>
</dbReference>
<evidence type="ECO:0008006" key="3">
    <source>
        <dbReference type="Google" id="ProtNLM"/>
    </source>
</evidence>
<comment type="caution">
    <text evidence="1">The sequence shown here is derived from an EMBL/GenBank/DDBJ whole genome shotgun (WGS) entry which is preliminary data.</text>
</comment>
<evidence type="ECO:0000313" key="1">
    <source>
        <dbReference type="EMBL" id="OMJ25804.1"/>
    </source>
</evidence>